<dbReference type="GO" id="GO:0016787">
    <property type="term" value="F:hydrolase activity"/>
    <property type="evidence" value="ECO:0007669"/>
    <property type="project" value="UniProtKB-KW"/>
</dbReference>
<dbReference type="NCBIfam" id="NF005602">
    <property type="entry name" value="PRK07338.1"/>
    <property type="match status" value="1"/>
</dbReference>
<dbReference type="InterPro" id="IPR050072">
    <property type="entry name" value="Peptidase_M20A"/>
</dbReference>
<dbReference type="Pfam" id="PF01546">
    <property type="entry name" value="Peptidase_M20"/>
    <property type="match status" value="1"/>
</dbReference>
<comment type="caution">
    <text evidence="4">The sequence shown here is derived from an EMBL/GenBank/DDBJ whole genome shotgun (WGS) entry which is preliminary data.</text>
</comment>
<dbReference type="Gene3D" id="3.40.630.10">
    <property type="entry name" value="Zn peptidases"/>
    <property type="match status" value="1"/>
</dbReference>
<dbReference type="SUPFAM" id="SSF55031">
    <property type="entry name" value="Bacterial exopeptidase dimerisation domain"/>
    <property type="match status" value="1"/>
</dbReference>
<evidence type="ECO:0000256" key="1">
    <source>
        <dbReference type="ARBA" id="ARBA00022723"/>
    </source>
</evidence>
<dbReference type="EMBL" id="JAUKTR010000001">
    <property type="protein sequence ID" value="MDO1558554.1"/>
    <property type="molecule type" value="Genomic_DNA"/>
</dbReference>
<dbReference type="Proteomes" id="UP001169063">
    <property type="component" value="Unassembled WGS sequence"/>
</dbReference>
<proteinExistence type="predicted"/>
<evidence type="ECO:0000313" key="5">
    <source>
        <dbReference type="Proteomes" id="UP001169063"/>
    </source>
</evidence>
<evidence type="ECO:0000313" key="4">
    <source>
        <dbReference type="EMBL" id="MDO1558554.1"/>
    </source>
</evidence>
<keyword evidence="5" id="KW-1185">Reference proteome</keyword>
<feature type="domain" description="Peptidase M20 dimerisation" evidence="3">
    <location>
        <begin position="201"/>
        <end position="297"/>
    </location>
</feature>
<name>A0ABT8SJ05_9CAUL</name>
<dbReference type="InterPro" id="IPR036264">
    <property type="entry name" value="Bact_exopeptidase_dim_dom"/>
</dbReference>
<dbReference type="Pfam" id="PF07687">
    <property type="entry name" value="M20_dimer"/>
    <property type="match status" value="1"/>
</dbReference>
<sequence>MRILPQEQAVLDRLAQRGPDLIERAVGWCAQNSGSRNHDGLMRQLEALEALAATLPCAVERVALPDLVEITDAGEARHTPSPPALRLTLRPEASVQVVMTGHYDTVFPADSAFQSVRTRDDGALWGPGIADMKGGISVMFGALEAFETFPGKDRVGWTVLWSPDEEIGSPGSAQELARLGALGHLGLTFEPALPDGSMAGARKGSANFHLVVRGKAAHAGRAFHEGRNAVAGAAMIAAELHGLNGLRDEVTINVSKISGGSALNVVADNAVVRFNVRVPDKASADWITAEVNRIVASPPFEGLNLHLHGGFTRPPKPMDAAQTELCRAVEGAGAALGLPIAWKPSGGVCEGNNLHAAGLPNIDTLGVRGGDIHSDQEFAWPESFVERAQLSALILMKVAGGEIDAHRLKALRLETL</sequence>
<protein>
    <submittedName>
        <fullName evidence="4">Hydrolase</fullName>
    </submittedName>
</protein>
<dbReference type="CDD" id="cd03885">
    <property type="entry name" value="M20_CPDG2"/>
    <property type="match status" value="1"/>
</dbReference>
<dbReference type="Gene3D" id="3.30.70.360">
    <property type="match status" value="1"/>
</dbReference>
<reference evidence="4" key="1">
    <citation type="submission" date="2023-07" db="EMBL/GenBank/DDBJ databases">
        <title>Brevundimonas soil sp. nov., isolated from the soil of chemical plant.</title>
        <authorList>
            <person name="Wu N."/>
        </authorList>
    </citation>
    <scope>NUCLEOTIDE SEQUENCE</scope>
    <source>
        <strain evidence="4">XZ-24</strain>
    </source>
</reference>
<dbReference type="SUPFAM" id="SSF53187">
    <property type="entry name" value="Zn-dependent exopeptidases"/>
    <property type="match status" value="1"/>
</dbReference>
<dbReference type="InterPro" id="IPR002933">
    <property type="entry name" value="Peptidase_M20"/>
</dbReference>
<keyword evidence="1" id="KW-0479">Metal-binding</keyword>
<organism evidence="4 5">
    <name type="scientific">Peiella sedimenti</name>
    <dbReference type="NCBI Taxonomy" id="3061083"/>
    <lineage>
        <taxon>Bacteria</taxon>
        <taxon>Pseudomonadati</taxon>
        <taxon>Pseudomonadota</taxon>
        <taxon>Alphaproteobacteria</taxon>
        <taxon>Caulobacterales</taxon>
        <taxon>Caulobacteraceae</taxon>
        <taxon>Peiella</taxon>
    </lineage>
</organism>
<dbReference type="RefSeq" id="WP_302108963.1">
    <property type="nucleotide sequence ID" value="NZ_JAUKTR010000001.1"/>
</dbReference>
<dbReference type="InterPro" id="IPR011650">
    <property type="entry name" value="Peptidase_M20_dimer"/>
</dbReference>
<evidence type="ECO:0000256" key="2">
    <source>
        <dbReference type="ARBA" id="ARBA00022801"/>
    </source>
</evidence>
<dbReference type="PANTHER" id="PTHR43808:SF9">
    <property type="entry name" value="BLL0789 PROTEIN"/>
    <property type="match status" value="1"/>
</dbReference>
<gene>
    <name evidence="4" type="ORF">Q0812_03820</name>
</gene>
<dbReference type="PANTHER" id="PTHR43808">
    <property type="entry name" value="ACETYLORNITHINE DEACETYLASE"/>
    <property type="match status" value="1"/>
</dbReference>
<evidence type="ECO:0000259" key="3">
    <source>
        <dbReference type="Pfam" id="PF07687"/>
    </source>
</evidence>
<accession>A0ABT8SJ05</accession>
<keyword evidence="2 4" id="KW-0378">Hydrolase</keyword>